<dbReference type="SUPFAM" id="SSF48371">
    <property type="entry name" value="ARM repeat"/>
    <property type="match status" value="1"/>
</dbReference>
<feature type="region of interest" description="Disordered" evidence="5">
    <location>
        <begin position="424"/>
        <end position="452"/>
    </location>
</feature>
<dbReference type="Pfam" id="PF02985">
    <property type="entry name" value="HEAT"/>
    <property type="match status" value="1"/>
</dbReference>
<dbReference type="InterPro" id="IPR013932">
    <property type="entry name" value="TATA-bd_TIP120"/>
</dbReference>
<dbReference type="Gene3D" id="1.25.10.10">
    <property type="entry name" value="Leucine-rich Repeat Variant"/>
    <property type="match status" value="1"/>
</dbReference>
<keyword evidence="8" id="KW-1185">Reference proteome</keyword>
<dbReference type="OrthoDB" id="6260732at2759"/>
<dbReference type="Pfam" id="PF25782">
    <property type="entry name" value="TPR_CAND1"/>
    <property type="match status" value="1"/>
</dbReference>
<dbReference type="Pfam" id="PF08623">
    <property type="entry name" value="TIP120"/>
    <property type="match status" value="1"/>
</dbReference>
<dbReference type="Proteomes" id="UP000269721">
    <property type="component" value="Unassembled WGS sequence"/>
</dbReference>
<accession>A0A4P9WG18</accession>
<dbReference type="EMBL" id="KZ996122">
    <property type="protein sequence ID" value="RKO89386.1"/>
    <property type="molecule type" value="Genomic_DNA"/>
</dbReference>
<dbReference type="GO" id="GO:0010265">
    <property type="term" value="P:SCF complex assembly"/>
    <property type="evidence" value="ECO:0007669"/>
    <property type="project" value="InterPro"/>
</dbReference>
<dbReference type="InterPro" id="IPR000357">
    <property type="entry name" value="HEAT"/>
</dbReference>
<dbReference type="InterPro" id="IPR021133">
    <property type="entry name" value="HEAT_type_2"/>
</dbReference>
<sequence length="1330" mass="145992">MAQQSPYQLASVLEKMSSADSDFRYMATADLTNLLQTDACQLDDTNERKIVHAVIHLLEDNNSEVQNMAVKCLAPLVRKVNEPQLQEIVEKLCKCLSEKQESLRDVASVGLKTVIVEIPSHSQVAGNIIKRLIPKLIQQLSQNSQDVQMDALDILSEVLSRFGQLLVSESSGGAQLQKSIQKTLFPLLDHTRPAVRKRTTVAIGNLVTHSSDDLFNSLVAQLLAELQAKKNAGQNEKLRTLVSCVSTLSRYSPLRLGAHLDQLLPLILDLTKLHDDELIENCLHSLESFVLRCPTEISSKISVIIGVALQFIKYDPNYNDEDEADDEDDEMETDETGEDEAEDEDEDDEDNADYSDDEDMSWKVRRASSKLIASVISTRPELLEELFKTVSPVLISRLKEREESVRVDIFNTYIALVRQTGASAGSGKSISASSFREPASKRRKGSTGSIRTPLLLDPRDYLREQVPRLAKALSKQLGGKSIQTRQTGFTLLRELVGVLNAGLVNSGGLENHIGLFVPAIESSLSNTHMGHPTKALTNSNLKIETLEFVRILFTTHEPTVFHKYLGRLVPPILEAANDKFYKITSEALHVSGELVQVIRPFQLDSNKNPTIVVPLASPEFQKYIEKIYQTILERLQTTDIDLEVKERSITALAMLLSQSGDLLPPAQIEQVVLPLLVERLKNELTRLTTVRMLTLVAESPLLDTPSGKAISLVPILPTVLTEVSACLRKSHRHLRVAALQCLETLVRRYGTFLPTGSCADIVGELKPIMSDSDLHILPLAMTTLCAVVTASAAIGLQVLRVVRSDIVPQISRILSETPHLVAAGTGLDALLGVWQTLVQVGGSQVFDECIKLLVDPVEKPGKVLVSKQSYSTMAKSIATLCLTLEASAPPTIAKFVSRVESDKTSENLKYLSLLTLGEIGRKIDLSTAHPKLHQILLNLFSSPSEEIRQAAAFALGNITLGNLKTYMPVVLAAIREGGKKRYLVLVALREIITRFSLHDASSAASESLTNFAPELWALLFQNVSEGQEEGTRNVISECLGKLSLSEPARFLPDLQGRLGSKVPAERATVVTAIRYTFTEHAESEGYDALLAPLIGDFLRLVQDPDPDVRRVSLATLNSAAHNKPHLISSSLNEILPLLYGETIVKVELIKTVEMGPFKHKVDDGFEARKSAYECMYTLLETCLSRIEIFGFLHRVLHGLSDPSMEIKQLTHLMLQHLAQLTPTPVAQKLPDTIDPLRKSLLTQPQTKNAVKQELEQIEELVRSAARTVIVLARLAESAAVDGGRFEEFVKEMRGAESPVAGVLAGVAAEVEAGGAQVGGAGPGIVPMDLS</sequence>
<comment type="similarity">
    <text evidence="1">Belongs to the CAND family.</text>
</comment>
<evidence type="ECO:0000256" key="5">
    <source>
        <dbReference type="SAM" id="MobiDB-lite"/>
    </source>
</evidence>
<reference evidence="8" key="1">
    <citation type="journal article" date="2018" name="Nat. Microbiol.">
        <title>Leveraging single-cell genomics to expand the fungal tree of life.</title>
        <authorList>
            <person name="Ahrendt S.R."/>
            <person name="Quandt C.A."/>
            <person name="Ciobanu D."/>
            <person name="Clum A."/>
            <person name="Salamov A."/>
            <person name="Andreopoulos B."/>
            <person name="Cheng J.F."/>
            <person name="Woyke T."/>
            <person name="Pelin A."/>
            <person name="Henrissat B."/>
            <person name="Reynolds N.K."/>
            <person name="Benny G.L."/>
            <person name="Smith M.E."/>
            <person name="James T.Y."/>
            <person name="Grigoriev I.V."/>
        </authorList>
    </citation>
    <scope>NUCLEOTIDE SEQUENCE [LARGE SCALE GENOMIC DNA]</scope>
</reference>
<name>A0A4P9WG18_9FUNG</name>
<dbReference type="InterPro" id="IPR011989">
    <property type="entry name" value="ARM-like"/>
</dbReference>
<evidence type="ECO:0000256" key="3">
    <source>
        <dbReference type="ARBA" id="ARBA00022786"/>
    </source>
</evidence>
<dbReference type="InterPro" id="IPR034085">
    <property type="entry name" value="TOG"/>
</dbReference>
<feature type="compositionally biased region" description="Low complexity" evidence="5">
    <location>
        <begin position="424"/>
        <end position="434"/>
    </location>
</feature>
<evidence type="ECO:0000313" key="7">
    <source>
        <dbReference type="EMBL" id="RKO89386.1"/>
    </source>
</evidence>
<proteinExistence type="inferred from homology"/>
<keyword evidence="2" id="KW-0677">Repeat</keyword>
<feature type="repeat" description="HEAT" evidence="4">
    <location>
        <begin position="50"/>
        <end position="87"/>
    </location>
</feature>
<dbReference type="PANTHER" id="PTHR12696">
    <property type="entry name" value="TIP120"/>
    <property type="match status" value="1"/>
</dbReference>
<evidence type="ECO:0000256" key="4">
    <source>
        <dbReference type="PROSITE-ProRule" id="PRU00103"/>
    </source>
</evidence>
<organism evidence="7 8">
    <name type="scientific">Blyttiomyces helicus</name>
    <dbReference type="NCBI Taxonomy" id="388810"/>
    <lineage>
        <taxon>Eukaryota</taxon>
        <taxon>Fungi</taxon>
        <taxon>Fungi incertae sedis</taxon>
        <taxon>Chytridiomycota</taxon>
        <taxon>Chytridiomycota incertae sedis</taxon>
        <taxon>Chytridiomycetes</taxon>
        <taxon>Chytridiomycetes incertae sedis</taxon>
        <taxon>Blyttiomyces</taxon>
    </lineage>
</organism>
<evidence type="ECO:0000313" key="8">
    <source>
        <dbReference type="Proteomes" id="UP000269721"/>
    </source>
</evidence>
<evidence type="ECO:0000256" key="1">
    <source>
        <dbReference type="ARBA" id="ARBA00007657"/>
    </source>
</evidence>
<feature type="domain" description="TOG" evidence="6">
    <location>
        <begin position="1"/>
        <end position="238"/>
    </location>
</feature>
<evidence type="ECO:0000259" key="6">
    <source>
        <dbReference type="SMART" id="SM01349"/>
    </source>
</evidence>
<feature type="region of interest" description="Disordered" evidence="5">
    <location>
        <begin position="318"/>
        <end position="359"/>
    </location>
</feature>
<evidence type="ECO:0000256" key="2">
    <source>
        <dbReference type="ARBA" id="ARBA00022737"/>
    </source>
</evidence>
<dbReference type="PROSITE" id="PS50077">
    <property type="entry name" value="HEAT_REPEAT"/>
    <property type="match status" value="1"/>
</dbReference>
<dbReference type="InterPro" id="IPR016024">
    <property type="entry name" value="ARM-type_fold"/>
</dbReference>
<dbReference type="InterPro" id="IPR039852">
    <property type="entry name" value="CAND1/CAND2"/>
</dbReference>
<gene>
    <name evidence="7" type="ORF">BDK51DRAFT_31650</name>
</gene>
<keyword evidence="3" id="KW-0833">Ubl conjugation pathway</keyword>
<dbReference type="SMART" id="SM01349">
    <property type="entry name" value="TOG"/>
    <property type="match status" value="1"/>
</dbReference>
<protein>
    <submittedName>
        <fullName evidence="7">Armadillo-type protein</fullName>
    </submittedName>
</protein>